<evidence type="ECO:0000256" key="4">
    <source>
        <dbReference type="ARBA" id="ARBA00022692"/>
    </source>
</evidence>
<dbReference type="eggNOG" id="COG0344">
    <property type="taxonomic scope" value="Bacteria"/>
</dbReference>
<dbReference type="Pfam" id="PF02660">
    <property type="entry name" value="G3P_acyltransf"/>
    <property type="match status" value="1"/>
</dbReference>
<evidence type="ECO:0000256" key="6">
    <source>
        <dbReference type="ARBA" id="ARBA00023098"/>
    </source>
</evidence>
<dbReference type="STRING" id="693977.Deipr_1666"/>
<evidence type="ECO:0000313" key="11">
    <source>
        <dbReference type="EMBL" id="ADY26800.1"/>
    </source>
</evidence>
<dbReference type="PANTHER" id="PTHR30309:SF0">
    <property type="entry name" value="GLYCEROL-3-PHOSPHATE ACYLTRANSFERASE-RELATED"/>
    <property type="match status" value="1"/>
</dbReference>
<reference evidence="12" key="1">
    <citation type="submission" date="2011-02" db="EMBL/GenBank/DDBJ databases">
        <title>The complete sequence of chromosome of Deinococcus proteolyticus DSM 20540.</title>
        <authorList>
            <consortium name="US DOE Joint Genome Institute (JGI-PGF)"/>
            <person name="Lucas S."/>
            <person name="Copeland A."/>
            <person name="Lapidus A."/>
            <person name="Bruce D."/>
            <person name="Goodwin L."/>
            <person name="Pitluck S."/>
            <person name="Kyrpides N."/>
            <person name="Mavromatis K."/>
            <person name="Pagani I."/>
            <person name="Ivanova N."/>
            <person name="Ovchinnikova G."/>
            <person name="Zeytun A."/>
            <person name="Detter J.C."/>
            <person name="Han C."/>
            <person name="Land M."/>
            <person name="Hauser L."/>
            <person name="Markowitz V."/>
            <person name="Cheng J.-F."/>
            <person name="Hugenholtz P."/>
            <person name="Woyke T."/>
            <person name="Wu D."/>
            <person name="Pukall R."/>
            <person name="Steenblock K."/>
            <person name="Brambilla E."/>
            <person name="Klenk H.-P."/>
            <person name="Eisen J.A."/>
        </authorList>
    </citation>
    <scope>NUCLEOTIDE SEQUENCE [LARGE SCALE GENOMIC DNA]</scope>
    <source>
        <strain evidence="12">ATCC 35074 / DSM 20540 / JCM 6276 / NBRC 101906 / NCIMB 13154 / VKM Ac-1939 / CCM 2703 / MRP</strain>
    </source>
</reference>
<evidence type="ECO:0000256" key="3">
    <source>
        <dbReference type="ARBA" id="ARBA00022679"/>
    </source>
</evidence>
<keyword evidence="6" id="KW-0443">Lipid metabolism</keyword>
<evidence type="ECO:0000256" key="5">
    <source>
        <dbReference type="ARBA" id="ARBA00022989"/>
    </source>
</evidence>
<dbReference type="GO" id="GO:0043772">
    <property type="term" value="F:acyl-phosphate glycerol-3-phosphate acyltransferase activity"/>
    <property type="evidence" value="ECO:0007669"/>
    <property type="project" value="InterPro"/>
</dbReference>
<organism evidence="11 12">
    <name type="scientific">Deinococcus proteolyticus (strain ATCC 35074 / DSM 20540 / JCM 6276 / NBRC 101906 / NCIMB 13154 / VKM Ac-1939 / CCM 2703 / MRP)</name>
    <dbReference type="NCBI Taxonomy" id="693977"/>
    <lineage>
        <taxon>Bacteria</taxon>
        <taxon>Thermotogati</taxon>
        <taxon>Deinococcota</taxon>
        <taxon>Deinococci</taxon>
        <taxon>Deinococcales</taxon>
        <taxon>Deinococcaceae</taxon>
        <taxon>Deinococcus</taxon>
    </lineage>
</organism>
<keyword evidence="1" id="KW-1003">Cell membrane</keyword>
<keyword evidence="7 10" id="KW-0472">Membrane</keyword>
<dbReference type="Proteomes" id="UP000007718">
    <property type="component" value="Chromosome"/>
</dbReference>
<accession>F0RKT8</accession>
<dbReference type="SMART" id="SM01207">
    <property type="entry name" value="G3P_acyltransf"/>
    <property type="match status" value="1"/>
</dbReference>
<proteinExistence type="predicted"/>
<dbReference type="KEGG" id="dpt:Deipr_1666"/>
<feature type="transmembrane region" description="Helical" evidence="10">
    <location>
        <begin position="79"/>
        <end position="98"/>
    </location>
</feature>
<dbReference type="OrthoDB" id="69230at2"/>
<gene>
    <name evidence="11" type="ordered locus">Deipr_1666</name>
</gene>
<keyword evidence="2" id="KW-0444">Lipid biosynthesis</keyword>
<dbReference type="InterPro" id="IPR003811">
    <property type="entry name" value="G3P_acylTferase_PlsY"/>
</dbReference>
<dbReference type="EMBL" id="CP002536">
    <property type="protein sequence ID" value="ADY26800.1"/>
    <property type="molecule type" value="Genomic_DNA"/>
</dbReference>
<feature type="transmembrane region" description="Helical" evidence="10">
    <location>
        <begin position="44"/>
        <end position="67"/>
    </location>
</feature>
<keyword evidence="12" id="KW-1185">Reference proteome</keyword>
<keyword evidence="8" id="KW-0594">Phospholipid biosynthesis</keyword>
<dbReference type="GO" id="GO:0008654">
    <property type="term" value="P:phospholipid biosynthetic process"/>
    <property type="evidence" value="ECO:0007669"/>
    <property type="project" value="UniProtKB-KW"/>
</dbReference>
<evidence type="ECO:0000256" key="2">
    <source>
        <dbReference type="ARBA" id="ARBA00022516"/>
    </source>
</evidence>
<keyword evidence="4 10" id="KW-0812">Transmembrane</keyword>
<dbReference type="PANTHER" id="PTHR30309">
    <property type="entry name" value="INNER MEMBRANE PROTEIN YGIH"/>
    <property type="match status" value="1"/>
</dbReference>
<evidence type="ECO:0000256" key="1">
    <source>
        <dbReference type="ARBA" id="ARBA00022475"/>
    </source>
</evidence>
<reference evidence="11 12" key="2">
    <citation type="journal article" date="2012" name="Stand. Genomic Sci.">
        <title>Complete genome sequence of the orange-red pigmented, radioresistant Deinococcus proteolyticus type strain (MRP(T)).</title>
        <authorList>
            <person name="Copeland A."/>
            <person name="Zeytun A."/>
            <person name="Yassawong M."/>
            <person name="Nolan M."/>
            <person name="Lucas S."/>
            <person name="Hammon N."/>
            <person name="Deshpande S."/>
            <person name="Cheng J.F."/>
            <person name="Han C."/>
            <person name="Tapia R."/>
            <person name="Goodwin L.A."/>
            <person name="Pitluck S."/>
            <person name="Mavromatis K."/>
            <person name="Liolios K."/>
            <person name="Pagani I."/>
            <person name="Ivanova N."/>
            <person name="Mikhailova N."/>
            <person name="Pati A."/>
            <person name="Chen A."/>
            <person name="Palaniappan K."/>
            <person name="Land M."/>
            <person name="Hauser L."/>
            <person name="Jeffries C.D."/>
            <person name="Brambilla E.M."/>
            <person name="Rohde M."/>
            <person name="Sikorski J."/>
            <person name="Pukall R."/>
            <person name="Goker M."/>
            <person name="Detter J.C."/>
            <person name="Woyke T."/>
            <person name="Bristow J."/>
            <person name="Eisen J.A."/>
            <person name="Markowitz V."/>
            <person name="Hugenholtz P."/>
            <person name="Kyrpides N.C."/>
            <person name="Klenk H.P."/>
            <person name="Lapidus A."/>
        </authorList>
    </citation>
    <scope>NUCLEOTIDE SEQUENCE [LARGE SCALE GENOMIC DNA]</scope>
    <source>
        <strain evidence="12">ATCC 35074 / DSM 20540 / JCM 6276 / NBRC 101906 / NCIMB 13154 / VKM Ac-1939 / CCM 2703 / MRP</strain>
    </source>
</reference>
<dbReference type="HOGENOM" id="CLU_081254_7_2_0"/>
<feature type="transmembrane region" description="Helical" evidence="10">
    <location>
        <begin position="167"/>
        <end position="186"/>
    </location>
</feature>
<evidence type="ECO:0000256" key="8">
    <source>
        <dbReference type="ARBA" id="ARBA00023209"/>
    </source>
</evidence>
<evidence type="ECO:0000256" key="7">
    <source>
        <dbReference type="ARBA" id="ARBA00023136"/>
    </source>
</evidence>
<dbReference type="RefSeq" id="WP_013615408.1">
    <property type="nucleotide sequence ID" value="NC_015161.1"/>
</dbReference>
<evidence type="ECO:0000256" key="9">
    <source>
        <dbReference type="ARBA" id="ARBA00023264"/>
    </source>
</evidence>
<dbReference type="NCBIfam" id="NF010978">
    <property type="entry name" value="PRK14401.1"/>
    <property type="match status" value="1"/>
</dbReference>
<keyword evidence="9" id="KW-1208">Phospholipid metabolism</keyword>
<evidence type="ECO:0000256" key="10">
    <source>
        <dbReference type="SAM" id="Phobius"/>
    </source>
</evidence>
<dbReference type="GO" id="GO:0005886">
    <property type="term" value="C:plasma membrane"/>
    <property type="evidence" value="ECO:0007669"/>
    <property type="project" value="InterPro"/>
</dbReference>
<dbReference type="AlphaFoldDB" id="F0RKT8"/>
<keyword evidence="3" id="KW-0808">Transferase</keyword>
<keyword evidence="5 10" id="KW-1133">Transmembrane helix</keyword>
<protein>
    <submittedName>
        <fullName evidence="11">Uncharacterized protein</fullName>
    </submittedName>
</protein>
<feature type="transmembrane region" description="Helical" evidence="10">
    <location>
        <begin position="141"/>
        <end position="161"/>
    </location>
</feature>
<evidence type="ECO:0000313" key="12">
    <source>
        <dbReference type="Proteomes" id="UP000007718"/>
    </source>
</evidence>
<sequence>MWLLVSLLSFLLGSLVAGILYSRWRGQDIRGADLPGGSGSWRQYGPLVGTSVALMDGLKGTLAVALARWLMPQEPELGAALATFFVVLGHCYPPLFGWRGGGGIATLIGALALAAPQALAGTLLAAGLFMPLYKGLLQRSFRLNVVPVTAGVVVPVLLWLAWQRGGFWAALLGALVMGVRAAHMLLQDRQREQGRQGARSL</sequence>
<name>F0RKT8_DEIPM</name>
<feature type="transmembrane region" description="Helical" evidence="10">
    <location>
        <begin position="104"/>
        <end position="129"/>
    </location>
</feature>